<feature type="chain" id="PRO_5039922644" evidence="1">
    <location>
        <begin position="25"/>
        <end position="709"/>
    </location>
</feature>
<gene>
    <name evidence="2" type="ORF">CDV25_07000</name>
</gene>
<evidence type="ECO:0000313" key="2">
    <source>
        <dbReference type="EMBL" id="AWI34541.1"/>
    </source>
</evidence>
<dbReference type="GO" id="GO:0043165">
    <property type="term" value="P:Gram-negative-bacterium-type cell outer membrane assembly"/>
    <property type="evidence" value="ECO:0007669"/>
    <property type="project" value="InterPro"/>
</dbReference>
<accession>A0A2U8FE59</accession>
<dbReference type="KEGG" id="had:CDV25_07000"/>
<dbReference type="Proteomes" id="UP000244890">
    <property type="component" value="Chromosome"/>
</dbReference>
<dbReference type="EMBL" id="CP021886">
    <property type="protein sequence ID" value="AWI34541.1"/>
    <property type="molecule type" value="Genomic_DNA"/>
</dbReference>
<keyword evidence="1" id="KW-0732">Signal</keyword>
<organism evidence="2 3">
    <name type="scientific">Helicobacter apodemus</name>
    <dbReference type="NCBI Taxonomy" id="135569"/>
    <lineage>
        <taxon>Bacteria</taxon>
        <taxon>Pseudomonadati</taxon>
        <taxon>Campylobacterota</taxon>
        <taxon>Epsilonproteobacteria</taxon>
        <taxon>Campylobacterales</taxon>
        <taxon>Helicobacteraceae</taxon>
        <taxon>Helicobacter</taxon>
    </lineage>
</organism>
<reference evidence="2 3" key="1">
    <citation type="submission" date="2017-06" db="EMBL/GenBank/DDBJ databases">
        <title>Complete genome of Helicobacter apodemus.</title>
        <authorList>
            <person name="Cho S."/>
        </authorList>
    </citation>
    <scope>NUCLEOTIDE SEQUENCE [LARGE SCALE GENOMIC DNA]</scope>
    <source>
        <strain evidence="3">SNUVETPUB-15-01</strain>
    </source>
</reference>
<dbReference type="PANTHER" id="PTHR30189:SF1">
    <property type="entry name" value="LPS-ASSEMBLY PROTEIN LPTD"/>
    <property type="match status" value="1"/>
</dbReference>
<dbReference type="GO" id="GO:1990351">
    <property type="term" value="C:transporter complex"/>
    <property type="evidence" value="ECO:0007669"/>
    <property type="project" value="TreeGrafter"/>
</dbReference>
<dbReference type="InterPro" id="IPR020889">
    <property type="entry name" value="LipoPS_assembly_LptD"/>
</dbReference>
<sequence length="709" mass="82632">MFLRKSASLIALATLITMSSIINARPSIKHFGKNQEVVFEFLADDVEYDKAQIIGKGNVTIINLDYFVTANKAIYDTQTGEITLIDSVNAYKGNSLYLKAQKVKIKIQEDYSFLEPFYLQELQSGLWVDSKSAEFDGSVYQLEDATLSACSVHNPIWKIQASQGEYDANKEWLKVWHPRLCVYDIPILYFPYLSFSAGYQRKSGLLYPIVGNSRNDGLIYSQPIFVAPNNWWDMTFSPQIRTKRGVGFYDEIRVVDDKNQIFWLNFGIFRNTDSYQNTYNLENQEHYGVQFEYSRKDLLTKSHNYFREDGLYADISQISDIDYFKTQTERVRERADLQGSLLTSRLNYFLKSDNDYIGLYGRYYSDLEKTSNAETLQTLPEIQYHRQIDSILVDNFYYSFDYGVKNYTRPIGYRAIQQEARLPFIYTQSLFDDYINVSVSPVFYGTMVNYSNTSSLHLENGRYFSHHYVFSGDMDLVKKYTNFGHTLNLGLQYTLPGADNKKGSFTDFFELPGDRQEFLLSGSQYFYDLENVLLLSHRISQAFYFEGANQRVGELQNEVQYFYNHRWRFLSSIFYSHSRGKISEATHQVEYKEDFLTGTFSHFIREQFARNDIVKGRFGEANYINAGFKKEFENFNLYANVGYDYKENYFKTWQIGIDTEIRCFAFGIKYVNTINPVLTTRGAEARNDKHVLLTVKFIPLLSSDVKIGN</sequence>
<dbReference type="HAMAP" id="MF_01411">
    <property type="entry name" value="LPS_assembly_LptD"/>
    <property type="match status" value="1"/>
</dbReference>
<dbReference type="PANTHER" id="PTHR30189">
    <property type="entry name" value="LPS-ASSEMBLY PROTEIN"/>
    <property type="match status" value="1"/>
</dbReference>
<protein>
    <submittedName>
        <fullName evidence="2">Uncharacterized protein</fullName>
    </submittedName>
</protein>
<dbReference type="OrthoDB" id="9760225at2"/>
<evidence type="ECO:0000313" key="3">
    <source>
        <dbReference type="Proteomes" id="UP000244890"/>
    </source>
</evidence>
<dbReference type="InterPro" id="IPR050218">
    <property type="entry name" value="LptD"/>
</dbReference>
<dbReference type="GO" id="GO:0009279">
    <property type="term" value="C:cell outer membrane"/>
    <property type="evidence" value="ECO:0007669"/>
    <property type="project" value="InterPro"/>
</dbReference>
<dbReference type="RefSeq" id="WP_108911347.1">
    <property type="nucleotide sequence ID" value="NZ_CP021886.1"/>
</dbReference>
<dbReference type="GO" id="GO:0015920">
    <property type="term" value="P:lipopolysaccharide transport"/>
    <property type="evidence" value="ECO:0007669"/>
    <property type="project" value="InterPro"/>
</dbReference>
<feature type="signal peptide" evidence="1">
    <location>
        <begin position="1"/>
        <end position="24"/>
    </location>
</feature>
<dbReference type="AlphaFoldDB" id="A0A2U8FE59"/>
<evidence type="ECO:0000256" key="1">
    <source>
        <dbReference type="SAM" id="SignalP"/>
    </source>
</evidence>
<proteinExistence type="inferred from homology"/>
<name>A0A2U8FE59_9HELI</name>